<feature type="compositionally biased region" description="Polar residues" evidence="1">
    <location>
        <begin position="47"/>
        <end position="64"/>
    </location>
</feature>
<feature type="compositionally biased region" description="Basic and acidic residues" evidence="1">
    <location>
        <begin position="33"/>
        <end position="45"/>
    </location>
</feature>
<organism evidence="2 3">
    <name type="scientific">Rubus argutus</name>
    <name type="common">Southern blackberry</name>
    <dbReference type="NCBI Taxonomy" id="59490"/>
    <lineage>
        <taxon>Eukaryota</taxon>
        <taxon>Viridiplantae</taxon>
        <taxon>Streptophyta</taxon>
        <taxon>Embryophyta</taxon>
        <taxon>Tracheophyta</taxon>
        <taxon>Spermatophyta</taxon>
        <taxon>Magnoliopsida</taxon>
        <taxon>eudicotyledons</taxon>
        <taxon>Gunneridae</taxon>
        <taxon>Pentapetalae</taxon>
        <taxon>rosids</taxon>
        <taxon>fabids</taxon>
        <taxon>Rosales</taxon>
        <taxon>Rosaceae</taxon>
        <taxon>Rosoideae</taxon>
        <taxon>Rosoideae incertae sedis</taxon>
        <taxon>Rubus</taxon>
    </lineage>
</organism>
<evidence type="ECO:0000256" key="1">
    <source>
        <dbReference type="SAM" id="MobiDB-lite"/>
    </source>
</evidence>
<proteinExistence type="predicted"/>
<dbReference type="AlphaFoldDB" id="A0AAW1WWF3"/>
<sequence>MATISSFHRRKTHGRKLLHHKKKKKEKKKRKEKRDNDDQIKEEKGSPAQNRSISPTCAVDPSSSSAIVVDAPRTRAAANPPSFHARALIKTPAAALSSALERSCRRFPINVAVPLIDPHNPAVVDSHQPSPCISVPLPLAAGSVNEKMKKESRMGSGKKSQYGEEK</sequence>
<name>A0AAW1WWF3_RUBAR</name>
<dbReference type="EMBL" id="JBEDUW010000005">
    <property type="protein sequence ID" value="KAK9929139.1"/>
    <property type="molecule type" value="Genomic_DNA"/>
</dbReference>
<keyword evidence="3" id="KW-1185">Reference proteome</keyword>
<evidence type="ECO:0000313" key="3">
    <source>
        <dbReference type="Proteomes" id="UP001457282"/>
    </source>
</evidence>
<feature type="region of interest" description="Disordered" evidence="1">
    <location>
        <begin position="144"/>
        <end position="166"/>
    </location>
</feature>
<reference evidence="2 3" key="1">
    <citation type="journal article" date="2023" name="G3 (Bethesda)">
        <title>A chromosome-length genome assembly and annotation of blackberry (Rubus argutus, cv. 'Hillquist').</title>
        <authorList>
            <person name="Bruna T."/>
            <person name="Aryal R."/>
            <person name="Dudchenko O."/>
            <person name="Sargent D.J."/>
            <person name="Mead D."/>
            <person name="Buti M."/>
            <person name="Cavallini A."/>
            <person name="Hytonen T."/>
            <person name="Andres J."/>
            <person name="Pham M."/>
            <person name="Weisz D."/>
            <person name="Mascagni F."/>
            <person name="Usai G."/>
            <person name="Natali L."/>
            <person name="Bassil N."/>
            <person name="Fernandez G.E."/>
            <person name="Lomsadze A."/>
            <person name="Armour M."/>
            <person name="Olukolu B."/>
            <person name="Poorten T."/>
            <person name="Britton C."/>
            <person name="Davik J."/>
            <person name="Ashrafi H."/>
            <person name="Aiden E.L."/>
            <person name="Borodovsky M."/>
            <person name="Worthington M."/>
        </authorList>
    </citation>
    <scope>NUCLEOTIDE SEQUENCE [LARGE SCALE GENOMIC DNA]</scope>
    <source>
        <strain evidence="2">PI 553951</strain>
    </source>
</reference>
<feature type="compositionally biased region" description="Basic residues" evidence="1">
    <location>
        <begin position="7"/>
        <end position="32"/>
    </location>
</feature>
<evidence type="ECO:0000313" key="2">
    <source>
        <dbReference type="EMBL" id="KAK9929139.1"/>
    </source>
</evidence>
<feature type="region of interest" description="Disordered" evidence="1">
    <location>
        <begin position="1"/>
        <end position="64"/>
    </location>
</feature>
<comment type="caution">
    <text evidence="2">The sequence shown here is derived from an EMBL/GenBank/DDBJ whole genome shotgun (WGS) entry which is preliminary data.</text>
</comment>
<accession>A0AAW1WWF3</accession>
<protein>
    <submittedName>
        <fullName evidence="2">Uncharacterized protein</fullName>
    </submittedName>
</protein>
<gene>
    <name evidence="2" type="ORF">M0R45_026247</name>
</gene>
<dbReference type="Proteomes" id="UP001457282">
    <property type="component" value="Unassembled WGS sequence"/>
</dbReference>